<dbReference type="Pfam" id="PF02684">
    <property type="entry name" value="LpxB"/>
    <property type="match status" value="1"/>
</dbReference>
<evidence type="ECO:0000313" key="13">
    <source>
        <dbReference type="Proteomes" id="UP000015347"/>
    </source>
</evidence>
<dbReference type="EMBL" id="APVH01000041">
    <property type="protein sequence ID" value="EPX78158.1"/>
    <property type="molecule type" value="Genomic_DNA"/>
</dbReference>
<evidence type="ECO:0000256" key="1">
    <source>
        <dbReference type="ARBA" id="ARBA00002056"/>
    </source>
</evidence>
<evidence type="ECO:0000256" key="4">
    <source>
        <dbReference type="ARBA" id="ARBA00020902"/>
    </source>
</evidence>
<dbReference type="Proteomes" id="UP000015347">
    <property type="component" value="Unassembled WGS sequence"/>
</dbReference>
<evidence type="ECO:0000256" key="8">
    <source>
        <dbReference type="ARBA" id="ARBA00022679"/>
    </source>
</evidence>
<evidence type="ECO:0000256" key="11">
    <source>
        <dbReference type="NCBIfam" id="TIGR00215"/>
    </source>
</evidence>
<comment type="function">
    <text evidence="1">Condensation of UDP-2,3-diacylglucosamine and 2,3-diacylglucosamine-1-phosphate to form lipid A disaccharide, a precursor of lipid A, a phosphorylated glycolipid that anchors the lipopolysaccharide to the outer membrane of the cell.</text>
</comment>
<name>S9QF20_9RHOB</name>
<dbReference type="STRING" id="1123237.Salmuc_04505"/>
<reference evidence="13" key="1">
    <citation type="journal article" date="2014" name="Stand. Genomic Sci.">
        <title>Genome sequence of the exopolysaccharide-producing Salipiger mucosus type strain (DSM 16094(T)), a moderately halophilic member of the Roseobacter clade.</title>
        <authorList>
            <person name="Riedel T."/>
            <person name="Spring S."/>
            <person name="Fiebig A."/>
            <person name="Petersen J."/>
            <person name="Kyrpides N.C."/>
            <person name="Goker M."/>
            <person name="Klenk H.P."/>
        </authorList>
    </citation>
    <scope>NUCLEOTIDE SEQUENCE [LARGE SCALE GENOMIC DNA]</scope>
    <source>
        <strain evidence="13">DSM 16094</strain>
    </source>
</reference>
<comment type="similarity">
    <text evidence="2">Belongs to the LpxB family.</text>
</comment>
<comment type="catalytic activity">
    <reaction evidence="10">
        <text>a lipid X + a UDP-2-N,3-O-bis[(3R)-3-hydroxyacyl]-alpha-D-glucosamine = a lipid A disaccharide + UDP + H(+)</text>
        <dbReference type="Rhea" id="RHEA:67828"/>
        <dbReference type="ChEBI" id="CHEBI:15378"/>
        <dbReference type="ChEBI" id="CHEBI:58223"/>
        <dbReference type="ChEBI" id="CHEBI:137748"/>
        <dbReference type="ChEBI" id="CHEBI:176338"/>
        <dbReference type="ChEBI" id="CHEBI:176343"/>
        <dbReference type="EC" id="2.4.1.182"/>
    </reaction>
</comment>
<organism evidence="12 13">
    <name type="scientific">Salipiger mucosus DSM 16094</name>
    <dbReference type="NCBI Taxonomy" id="1123237"/>
    <lineage>
        <taxon>Bacteria</taxon>
        <taxon>Pseudomonadati</taxon>
        <taxon>Pseudomonadota</taxon>
        <taxon>Alphaproteobacteria</taxon>
        <taxon>Rhodobacterales</taxon>
        <taxon>Roseobacteraceae</taxon>
        <taxon>Salipiger</taxon>
    </lineage>
</organism>
<evidence type="ECO:0000313" key="12">
    <source>
        <dbReference type="EMBL" id="EPX78158.1"/>
    </source>
</evidence>
<dbReference type="eggNOG" id="COG0763">
    <property type="taxonomic scope" value="Bacteria"/>
</dbReference>
<evidence type="ECO:0000256" key="7">
    <source>
        <dbReference type="ARBA" id="ARBA00022676"/>
    </source>
</evidence>
<keyword evidence="9" id="KW-0443">Lipid metabolism</keyword>
<keyword evidence="13" id="KW-1185">Reference proteome</keyword>
<proteinExistence type="inferred from homology"/>
<dbReference type="RefSeq" id="WP_020042322.1">
    <property type="nucleotide sequence ID" value="NZ_KE557280.1"/>
</dbReference>
<dbReference type="GO" id="GO:0005543">
    <property type="term" value="F:phospholipid binding"/>
    <property type="evidence" value="ECO:0007669"/>
    <property type="project" value="TreeGrafter"/>
</dbReference>
<evidence type="ECO:0000256" key="3">
    <source>
        <dbReference type="ARBA" id="ARBA00012687"/>
    </source>
</evidence>
<dbReference type="InterPro" id="IPR003835">
    <property type="entry name" value="Glyco_trans_19"/>
</dbReference>
<keyword evidence="6" id="KW-0441">Lipid A biosynthesis</keyword>
<comment type="caution">
    <text evidence="12">The sequence shown here is derived from an EMBL/GenBank/DDBJ whole genome shotgun (WGS) entry which is preliminary data.</text>
</comment>
<dbReference type="GO" id="GO:0009245">
    <property type="term" value="P:lipid A biosynthetic process"/>
    <property type="evidence" value="ECO:0007669"/>
    <property type="project" value="UniProtKB-UniRule"/>
</dbReference>
<dbReference type="EC" id="2.4.1.182" evidence="3 11"/>
<evidence type="ECO:0000256" key="10">
    <source>
        <dbReference type="ARBA" id="ARBA00048975"/>
    </source>
</evidence>
<dbReference type="OrthoDB" id="9801642at2"/>
<dbReference type="GO" id="GO:0016020">
    <property type="term" value="C:membrane"/>
    <property type="evidence" value="ECO:0007669"/>
    <property type="project" value="GOC"/>
</dbReference>
<dbReference type="HOGENOM" id="CLU_036577_3_0_5"/>
<accession>S9QF20</accession>
<dbReference type="GO" id="GO:0008915">
    <property type="term" value="F:lipid-A-disaccharide synthase activity"/>
    <property type="evidence" value="ECO:0007669"/>
    <property type="project" value="UniProtKB-UniRule"/>
</dbReference>
<sequence>MKVFITAGEASGDRLGAALMAGLRELVPDVEFIGIGGERMLEEGLESLFPMDEISIMGIGAILKEYRALKARIRETAEAVVEAQPDVLVTVDLPEFSLRIAKEVKARSDVRVVHYVAPTVWAWRPGRAAKMAAHVDQVLALFPFEPPYMEAAGMRCDFVGHPVVTDPQATEAEAEAFRTRHGLGKAPVCLVLPGSRRSEISRLGPVHAEVVRRLHAARPELRFVVPAARPVAGLVETLVADWPGAPVLVDPRGLPAPEARAEKRAAFAAANVALATSGTVSLELAAAGTPMVVAYDMPWLSRQIIGRLLRTDTVVLVNLVAESRTVPEFVGKACRPGPIAEAVQHVLEAPEAQDAAMRLTMERLGLGGPPPGARAAQAVLDGIAGAGRDT</sequence>
<evidence type="ECO:0000256" key="6">
    <source>
        <dbReference type="ARBA" id="ARBA00022556"/>
    </source>
</evidence>
<dbReference type="AlphaFoldDB" id="S9QF20"/>
<dbReference type="PANTHER" id="PTHR30372:SF4">
    <property type="entry name" value="LIPID-A-DISACCHARIDE SYNTHASE, MITOCHONDRIAL-RELATED"/>
    <property type="match status" value="1"/>
</dbReference>
<keyword evidence="5" id="KW-0444">Lipid biosynthesis</keyword>
<keyword evidence="7 12" id="KW-0328">Glycosyltransferase</keyword>
<dbReference type="SUPFAM" id="SSF53756">
    <property type="entry name" value="UDP-Glycosyltransferase/glycogen phosphorylase"/>
    <property type="match status" value="1"/>
</dbReference>
<evidence type="ECO:0000256" key="5">
    <source>
        <dbReference type="ARBA" id="ARBA00022516"/>
    </source>
</evidence>
<protein>
    <recommendedName>
        <fullName evidence="4 11">Lipid-A-disaccharide synthase</fullName>
        <ecNumber evidence="3 11">2.4.1.182</ecNumber>
    </recommendedName>
</protein>
<evidence type="ECO:0000256" key="2">
    <source>
        <dbReference type="ARBA" id="ARBA00007868"/>
    </source>
</evidence>
<gene>
    <name evidence="12" type="ORF">Salmuc_04505</name>
</gene>
<keyword evidence="8 12" id="KW-0808">Transferase</keyword>
<dbReference type="NCBIfam" id="TIGR00215">
    <property type="entry name" value="lpxB"/>
    <property type="match status" value="1"/>
</dbReference>
<evidence type="ECO:0000256" key="9">
    <source>
        <dbReference type="ARBA" id="ARBA00023098"/>
    </source>
</evidence>
<dbReference type="PANTHER" id="PTHR30372">
    <property type="entry name" value="LIPID-A-DISACCHARIDE SYNTHASE"/>
    <property type="match status" value="1"/>
</dbReference>